<dbReference type="Pfam" id="PF00498">
    <property type="entry name" value="FHA"/>
    <property type="match status" value="1"/>
</dbReference>
<dbReference type="PROSITE" id="PS50011">
    <property type="entry name" value="PROTEIN_KINASE_DOM"/>
    <property type="match status" value="1"/>
</dbReference>
<dbReference type="PROSITE" id="PS00108">
    <property type="entry name" value="PROTEIN_KINASE_ST"/>
    <property type="match status" value="1"/>
</dbReference>
<feature type="binding site" evidence="6">
    <location>
        <position position="185"/>
    </location>
    <ligand>
        <name>ATP</name>
        <dbReference type="ChEBI" id="CHEBI:30616"/>
    </ligand>
</feature>
<dbReference type="InParanoid" id="A0A482WLJ2"/>
<sequence>MEGHDEPTTQPISEACRSQDTDEEPINEVWGKLYPLSYRLQEAELTMPAYKVGRGMECDIRLTRDCIDTSVLNLISKVQFEVKLAKDDSGIEVFCLKDLSSNGTFVNKKKIGRNRTVFLKTSDEISLSQPQNKAFLFVDARLCNSWLPASEKHRYDILTDLGSGAFGVVKMAVNKKTRCRYAIKKLLRDKYLGENEKKINEMRIANEIKILSSLDHAFIVKLKEVFENEEAVFMVLEYMPGGDLKHKLCRDKRLQETDCKILFYQLFLGVQYLHSQGVTHRDLKPENILLSSENGILKVKISDFGLSKLIHAGTALKSHCGTLLYTAPEIIMSKATYTPKVDVWSLGCILYLCLCGKTPFTGNQHMRIEEHIVRGYYKRLTSVNFNFDISTSAVNLVENMLIVNSDQRFSIDEILNHDWTKDKQVDSTVKKLLDGYKKEDQENLTPDEVEAPKKMRRLC</sequence>
<dbReference type="FunCoup" id="A0A482WLJ2">
    <property type="interactions" value="1218"/>
</dbReference>
<dbReference type="InterPro" id="IPR011009">
    <property type="entry name" value="Kinase-like_dom_sf"/>
</dbReference>
<dbReference type="FunFam" id="3.30.200.20:FF:000042">
    <property type="entry name" value="Aurora kinase A"/>
    <property type="match status" value="1"/>
</dbReference>
<dbReference type="OrthoDB" id="40902at2759"/>
<evidence type="ECO:0000313" key="12">
    <source>
        <dbReference type="Proteomes" id="UP000291343"/>
    </source>
</evidence>
<dbReference type="STRING" id="195883.A0A482WLJ2"/>
<keyword evidence="5 6" id="KW-0067">ATP-binding</keyword>
<dbReference type="AlphaFoldDB" id="A0A482WLJ2"/>
<dbReference type="Gene3D" id="1.10.510.10">
    <property type="entry name" value="Transferase(Phosphotransferase) domain 1"/>
    <property type="match status" value="1"/>
</dbReference>
<dbReference type="InterPro" id="IPR000719">
    <property type="entry name" value="Prot_kinase_dom"/>
</dbReference>
<comment type="similarity">
    <text evidence="7">Belongs to the protein kinase superfamily.</text>
</comment>
<keyword evidence="1 7" id="KW-0723">Serine/threonine-protein kinase</keyword>
<evidence type="ECO:0000313" key="11">
    <source>
        <dbReference type="EMBL" id="RZF34389.1"/>
    </source>
</evidence>
<dbReference type="PANTHER" id="PTHR24346">
    <property type="entry name" value="MAP/MICROTUBULE AFFINITY-REGULATING KINASE"/>
    <property type="match status" value="1"/>
</dbReference>
<evidence type="ECO:0000256" key="2">
    <source>
        <dbReference type="ARBA" id="ARBA00022679"/>
    </source>
</evidence>
<dbReference type="GO" id="GO:0005524">
    <property type="term" value="F:ATP binding"/>
    <property type="evidence" value="ECO:0007669"/>
    <property type="project" value="UniProtKB-UniRule"/>
</dbReference>
<feature type="compositionally biased region" description="Polar residues" evidence="8">
    <location>
        <begin position="8"/>
        <end position="18"/>
    </location>
</feature>
<dbReference type="Proteomes" id="UP000291343">
    <property type="component" value="Unassembled WGS sequence"/>
</dbReference>
<dbReference type="SUPFAM" id="SSF49879">
    <property type="entry name" value="SMAD/FHA domain"/>
    <property type="match status" value="1"/>
</dbReference>
<dbReference type="InterPro" id="IPR000253">
    <property type="entry name" value="FHA_dom"/>
</dbReference>
<keyword evidence="3 6" id="KW-0547">Nucleotide-binding</keyword>
<dbReference type="CDD" id="cd05117">
    <property type="entry name" value="STKc_CAMK"/>
    <property type="match status" value="1"/>
</dbReference>
<dbReference type="SMR" id="A0A482WLJ2"/>
<evidence type="ECO:0000256" key="7">
    <source>
        <dbReference type="RuleBase" id="RU000304"/>
    </source>
</evidence>
<dbReference type="GO" id="GO:0004674">
    <property type="term" value="F:protein serine/threonine kinase activity"/>
    <property type="evidence" value="ECO:0007669"/>
    <property type="project" value="UniProtKB-KW"/>
</dbReference>
<dbReference type="SUPFAM" id="SSF56112">
    <property type="entry name" value="Protein kinase-like (PK-like)"/>
    <property type="match status" value="1"/>
</dbReference>
<dbReference type="GO" id="GO:0005737">
    <property type="term" value="C:cytoplasm"/>
    <property type="evidence" value="ECO:0007669"/>
    <property type="project" value="TreeGrafter"/>
</dbReference>
<dbReference type="GO" id="GO:0035556">
    <property type="term" value="P:intracellular signal transduction"/>
    <property type="evidence" value="ECO:0007669"/>
    <property type="project" value="TreeGrafter"/>
</dbReference>
<dbReference type="SMART" id="SM00220">
    <property type="entry name" value="S_TKc"/>
    <property type="match status" value="1"/>
</dbReference>
<dbReference type="PROSITE" id="PS50006">
    <property type="entry name" value="FHA_DOMAIN"/>
    <property type="match status" value="1"/>
</dbReference>
<dbReference type="SMART" id="SM00240">
    <property type="entry name" value="FHA"/>
    <property type="match status" value="1"/>
</dbReference>
<keyword evidence="12" id="KW-1185">Reference proteome</keyword>
<evidence type="ECO:0008006" key="13">
    <source>
        <dbReference type="Google" id="ProtNLM"/>
    </source>
</evidence>
<feature type="region of interest" description="Disordered" evidence="8">
    <location>
        <begin position="1"/>
        <end position="23"/>
    </location>
</feature>
<evidence type="ECO:0000256" key="5">
    <source>
        <dbReference type="ARBA" id="ARBA00022840"/>
    </source>
</evidence>
<protein>
    <recommendedName>
        <fullName evidence="13">Protein kinase domain-containing protein</fullName>
    </recommendedName>
</protein>
<gene>
    <name evidence="11" type="ORF">LSTR_LSTR008928</name>
</gene>
<feature type="domain" description="Protein kinase" evidence="10">
    <location>
        <begin position="155"/>
        <end position="420"/>
    </location>
</feature>
<evidence type="ECO:0000256" key="1">
    <source>
        <dbReference type="ARBA" id="ARBA00022527"/>
    </source>
</evidence>
<accession>A0A482WLJ2</accession>
<evidence type="ECO:0000259" key="9">
    <source>
        <dbReference type="PROSITE" id="PS50006"/>
    </source>
</evidence>
<evidence type="ECO:0000256" key="6">
    <source>
        <dbReference type="PROSITE-ProRule" id="PRU10141"/>
    </source>
</evidence>
<evidence type="ECO:0000256" key="3">
    <source>
        <dbReference type="ARBA" id="ARBA00022741"/>
    </source>
</evidence>
<dbReference type="Pfam" id="PF00069">
    <property type="entry name" value="Pkinase"/>
    <property type="match status" value="1"/>
</dbReference>
<dbReference type="InterPro" id="IPR017441">
    <property type="entry name" value="Protein_kinase_ATP_BS"/>
</dbReference>
<name>A0A482WLJ2_LAOST</name>
<evidence type="ECO:0000256" key="8">
    <source>
        <dbReference type="SAM" id="MobiDB-lite"/>
    </source>
</evidence>
<dbReference type="PANTHER" id="PTHR24346:SF82">
    <property type="entry name" value="KP78A-RELATED"/>
    <property type="match status" value="1"/>
</dbReference>
<dbReference type="PROSITE" id="PS00107">
    <property type="entry name" value="PROTEIN_KINASE_ATP"/>
    <property type="match status" value="1"/>
</dbReference>
<dbReference type="InterPro" id="IPR008984">
    <property type="entry name" value="SMAD_FHA_dom_sf"/>
</dbReference>
<dbReference type="InterPro" id="IPR008271">
    <property type="entry name" value="Ser/Thr_kinase_AS"/>
</dbReference>
<proteinExistence type="inferred from homology"/>
<dbReference type="Gene3D" id="2.60.200.20">
    <property type="match status" value="1"/>
</dbReference>
<comment type="caution">
    <text evidence="11">The sequence shown here is derived from an EMBL/GenBank/DDBJ whole genome shotgun (WGS) entry which is preliminary data.</text>
</comment>
<evidence type="ECO:0000259" key="10">
    <source>
        <dbReference type="PROSITE" id="PS50011"/>
    </source>
</evidence>
<keyword evidence="4" id="KW-0418">Kinase</keyword>
<evidence type="ECO:0000256" key="4">
    <source>
        <dbReference type="ARBA" id="ARBA00022777"/>
    </source>
</evidence>
<organism evidence="11 12">
    <name type="scientific">Laodelphax striatellus</name>
    <name type="common">Small brown planthopper</name>
    <name type="synonym">Delphax striatella</name>
    <dbReference type="NCBI Taxonomy" id="195883"/>
    <lineage>
        <taxon>Eukaryota</taxon>
        <taxon>Metazoa</taxon>
        <taxon>Ecdysozoa</taxon>
        <taxon>Arthropoda</taxon>
        <taxon>Hexapoda</taxon>
        <taxon>Insecta</taxon>
        <taxon>Pterygota</taxon>
        <taxon>Neoptera</taxon>
        <taxon>Paraneoptera</taxon>
        <taxon>Hemiptera</taxon>
        <taxon>Auchenorrhyncha</taxon>
        <taxon>Fulgoroidea</taxon>
        <taxon>Delphacidae</taxon>
        <taxon>Criomorphinae</taxon>
        <taxon>Laodelphax</taxon>
    </lineage>
</organism>
<reference evidence="11 12" key="1">
    <citation type="journal article" date="2017" name="Gigascience">
        <title>Genome sequence of the small brown planthopper, Laodelphax striatellus.</title>
        <authorList>
            <person name="Zhu J."/>
            <person name="Jiang F."/>
            <person name="Wang X."/>
            <person name="Yang P."/>
            <person name="Bao Y."/>
            <person name="Zhao W."/>
            <person name="Wang W."/>
            <person name="Lu H."/>
            <person name="Wang Q."/>
            <person name="Cui N."/>
            <person name="Li J."/>
            <person name="Chen X."/>
            <person name="Luo L."/>
            <person name="Yu J."/>
            <person name="Kang L."/>
            <person name="Cui F."/>
        </authorList>
    </citation>
    <scope>NUCLEOTIDE SEQUENCE [LARGE SCALE GENOMIC DNA]</scope>
    <source>
        <strain evidence="11">Lst14</strain>
    </source>
</reference>
<feature type="domain" description="FHA" evidence="9">
    <location>
        <begin position="50"/>
        <end position="111"/>
    </location>
</feature>
<dbReference type="FunFam" id="1.10.510.10:FF:000571">
    <property type="entry name" value="Maternal embryonic leucine zipper kinase"/>
    <property type="match status" value="1"/>
</dbReference>
<keyword evidence="2" id="KW-0808">Transferase</keyword>
<dbReference type="EMBL" id="QKKF02031779">
    <property type="protein sequence ID" value="RZF34389.1"/>
    <property type="molecule type" value="Genomic_DNA"/>
</dbReference>